<dbReference type="KEGG" id="tvd:SG34_017810"/>
<evidence type="ECO:0000256" key="1">
    <source>
        <dbReference type="SAM" id="Phobius"/>
    </source>
</evidence>
<feature type="transmembrane region" description="Helical" evidence="1">
    <location>
        <begin position="93"/>
        <end position="118"/>
    </location>
</feature>
<name>A0AAE9Z132_9GAMM</name>
<gene>
    <name evidence="2" type="ORF">SG34_017810</name>
</gene>
<feature type="transmembrane region" description="Helical" evidence="1">
    <location>
        <begin position="20"/>
        <end position="38"/>
    </location>
</feature>
<keyword evidence="1" id="KW-0472">Membrane</keyword>
<reference evidence="2 3" key="2">
    <citation type="journal article" date="2022" name="Mar. Drugs">
        <title>Bioassay-Guided Fractionation Leads to the Detection of Cholic Acid Generated by the Rare Thalassomonas sp.</title>
        <authorList>
            <person name="Pheiffer F."/>
            <person name="Schneider Y.K."/>
            <person name="Hansen E.H."/>
            <person name="Andersen J.H."/>
            <person name="Isaksson J."/>
            <person name="Busche T."/>
            <person name="R C."/>
            <person name="Kalinowski J."/>
            <person name="Zyl L.V."/>
            <person name="Trindade M."/>
        </authorList>
    </citation>
    <scope>NUCLEOTIDE SEQUENCE [LARGE SCALE GENOMIC DNA]</scope>
    <source>
        <strain evidence="2 3">XOM25</strain>
    </source>
</reference>
<dbReference type="Proteomes" id="UP000032352">
    <property type="component" value="Chromosome"/>
</dbReference>
<keyword evidence="1" id="KW-0812">Transmembrane</keyword>
<keyword evidence="3" id="KW-1185">Reference proteome</keyword>
<organism evidence="2 3">
    <name type="scientific">Thalassomonas viridans</name>
    <dbReference type="NCBI Taxonomy" id="137584"/>
    <lineage>
        <taxon>Bacteria</taxon>
        <taxon>Pseudomonadati</taxon>
        <taxon>Pseudomonadota</taxon>
        <taxon>Gammaproteobacteria</taxon>
        <taxon>Alteromonadales</taxon>
        <taxon>Colwelliaceae</taxon>
        <taxon>Thalassomonas</taxon>
    </lineage>
</organism>
<accession>A0AAE9Z132</accession>
<evidence type="ECO:0000313" key="2">
    <source>
        <dbReference type="EMBL" id="WDE03248.1"/>
    </source>
</evidence>
<proteinExistence type="predicted"/>
<dbReference type="EMBL" id="CP059733">
    <property type="protein sequence ID" value="WDE03248.1"/>
    <property type="molecule type" value="Genomic_DNA"/>
</dbReference>
<feature type="transmembrane region" description="Helical" evidence="1">
    <location>
        <begin position="50"/>
        <end position="73"/>
    </location>
</feature>
<sequence length="126" mass="14777">MKYWFTPESFHLAATSLSSLRWRLLAWSLFAFILFLLLQAQIKFATPNFLVWVALFILFSALQALVVASFIFFFQILPSNTAKSRYWYRLYRVIEWCETMLFALLLPLPTLSFIYAVLSVNGITLF</sequence>
<dbReference type="RefSeq" id="WP_044837468.1">
    <property type="nucleotide sequence ID" value="NZ_CP059733.1"/>
</dbReference>
<protein>
    <submittedName>
        <fullName evidence="2">Uncharacterized protein</fullName>
    </submittedName>
</protein>
<dbReference type="AlphaFoldDB" id="A0AAE9Z132"/>
<keyword evidence="1" id="KW-1133">Transmembrane helix</keyword>
<reference evidence="2 3" key="1">
    <citation type="journal article" date="2015" name="Genome Announc.">
        <title>Draft Genome Sequences of Marine Isolates of Thalassomonas viridans and Thalassomonas actiniarum.</title>
        <authorList>
            <person name="Olonade I."/>
            <person name="van Zyl L.J."/>
            <person name="Trindade M."/>
        </authorList>
    </citation>
    <scope>NUCLEOTIDE SEQUENCE [LARGE SCALE GENOMIC DNA]</scope>
    <source>
        <strain evidence="2 3">XOM25</strain>
    </source>
</reference>
<evidence type="ECO:0000313" key="3">
    <source>
        <dbReference type="Proteomes" id="UP000032352"/>
    </source>
</evidence>